<keyword evidence="1 2" id="KW-0238">DNA-binding</keyword>
<evidence type="ECO:0000313" key="4">
    <source>
        <dbReference type="EMBL" id="ABW19849.1"/>
    </source>
</evidence>
<dbReference type="Pfam" id="PF00440">
    <property type="entry name" value="TetR_N"/>
    <property type="match status" value="1"/>
</dbReference>
<feature type="domain" description="HTH tetR-type" evidence="3">
    <location>
        <begin position="5"/>
        <end position="65"/>
    </location>
</feature>
<gene>
    <name evidence="4" type="ordered locus">Clos_2316</name>
</gene>
<reference evidence="5" key="1">
    <citation type="submission" date="2007-10" db="EMBL/GenBank/DDBJ databases">
        <title>Complete genome of Alkaliphilus oremlandii OhILAs.</title>
        <authorList>
            <person name="Copeland A."/>
            <person name="Lucas S."/>
            <person name="Lapidus A."/>
            <person name="Barry K."/>
            <person name="Detter J.C."/>
            <person name="Glavina del Rio T."/>
            <person name="Hammon N."/>
            <person name="Israni S."/>
            <person name="Dalin E."/>
            <person name="Tice H."/>
            <person name="Pitluck S."/>
            <person name="Chain P."/>
            <person name="Malfatti S."/>
            <person name="Shin M."/>
            <person name="Vergez L."/>
            <person name="Schmutz J."/>
            <person name="Larimer F."/>
            <person name="Land M."/>
            <person name="Hauser L."/>
            <person name="Kyrpides N."/>
            <person name="Mikhailova N."/>
            <person name="Stolz J.F."/>
            <person name="Dawson A."/>
            <person name="Fisher E."/>
            <person name="Crable B."/>
            <person name="Perera E."/>
            <person name="Lisak J."/>
            <person name="Ranganathan M."/>
            <person name="Basu P."/>
            <person name="Richardson P."/>
        </authorList>
    </citation>
    <scope>NUCLEOTIDE SEQUENCE [LARGE SCALE GENOMIC DNA]</scope>
    <source>
        <strain evidence="5">OhILAs</strain>
    </source>
</reference>
<dbReference type="InterPro" id="IPR001647">
    <property type="entry name" value="HTH_TetR"/>
</dbReference>
<evidence type="ECO:0000259" key="3">
    <source>
        <dbReference type="PROSITE" id="PS50977"/>
    </source>
</evidence>
<dbReference type="HOGENOM" id="CLU_1376115_0_0_9"/>
<dbReference type="SUPFAM" id="SSF46689">
    <property type="entry name" value="Homeodomain-like"/>
    <property type="match status" value="1"/>
</dbReference>
<name>A8MJ67_ALKOO</name>
<keyword evidence="5" id="KW-1185">Reference proteome</keyword>
<sequence>MRELTSIEEKILDKTLYLIGKTGSFNVSIRAIAKEAGVNVSAINYYFRTKEEMLRHVKEFYIDNTISAYSVLDHHEYDDEEKLILLANEIMEYALKYPGIFTILKESMREKSTDETSAKIVEVTDAMNAKMDQVLSTVFHQNGATFEYNKIIFLSSILHPSSTSDLANFDQDIINNKEQRLKYIAYIIKILKGE</sequence>
<protein>
    <submittedName>
        <fullName evidence="4">Transcriptional regulator, TetR family</fullName>
    </submittedName>
</protein>
<dbReference type="PROSITE" id="PS50977">
    <property type="entry name" value="HTH_TETR_2"/>
    <property type="match status" value="1"/>
</dbReference>
<dbReference type="Proteomes" id="UP000000269">
    <property type="component" value="Chromosome"/>
</dbReference>
<organism evidence="4 5">
    <name type="scientific">Alkaliphilus oremlandii (strain OhILAs)</name>
    <name type="common">Clostridium oremlandii (strain OhILAs)</name>
    <dbReference type="NCBI Taxonomy" id="350688"/>
    <lineage>
        <taxon>Bacteria</taxon>
        <taxon>Bacillati</taxon>
        <taxon>Bacillota</taxon>
        <taxon>Clostridia</taxon>
        <taxon>Peptostreptococcales</taxon>
        <taxon>Natronincolaceae</taxon>
        <taxon>Alkaliphilus</taxon>
    </lineage>
</organism>
<accession>A8MJ67</accession>
<proteinExistence type="predicted"/>
<evidence type="ECO:0000256" key="2">
    <source>
        <dbReference type="PROSITE-ProRule" id="PRU00335"/>
    </source>
</evidence>
<feature type="DNA-binding region" description="H-T-H motif" evidence="2">
    <location>
        <begin position="28"/>
        <end position="47"/>
    </location>
</feature>
<dbReference type="EMBL" id="CP000853">
    <property type="protein sequence ID" value="ABW19849.1"/>
    <property type="molecule type" value="Genomic_DNA"/>
</dbReference>
<dbReference type="eggNOG" id="COG1309">
    <property type="taxonomic scope" value="Bacteria"/>
</dbReference>
<evidence type="ECO:0000256" key="1">
    <source>
        <dbReference type="ARBA" id="ARBA00023125"/>
    </source>
</evidence>
<dbReference type="PRINTS" id="PR00455">
    <property type="entry name" value="HTHTETR"/>
</dbReference>
<dbReference type="InterPro" id="IPR009057">
    <property type="entry name" value="Homeodomain-like_sf"/>
</dbReference>
<dbReference type="OrthoDB" id="9789566at2"/>
<dbReference type="GO" id="GO:0003677">
    <property type="term" value="F:DNA binding"/>
    <property type="evidence" value="ECO:0007669"/>
    <property type="project" value="UniProtKB-UniRule"/>
</dbReference>
<dbReference type="STRING" id="350688.Clos_2316"/>
<dbReference type="RefSeq" id="WP_012160156.1">
    <property type="nucleotide sequence ID" value="NC_009922.1"/>
</dbReference>
<dbReference type="AlphaFoldDB" id="A8MJ67"/>
<dbReference type="Gene3D" id="1.10.357.10">
    <property type="entry name" value="Tetracycline Repressor, domain 2"/>
    <property type="match status" value="1"/>
</dbReference>
<dbReference type="KEGG" id="aoe:Clos_2316"/>
<evidence type="ECO:0000313" key="5">
    <source>
        <dbReference type="Proteomes" id="UP000000269"/>
    </source>
</evidence>